<dbReference type="VEuPathDB" id="AmoebaDB:NfTy_026950"/>
<keyword evidence="1" id="KW-1133">Transmembrane helix</keyword>
<sequence>MIYRNVIASSQGRNTLSSSLHMLSQHLAFLPLTLWCILFAFLLPFTTSQSVYFGGLYSREDSTTFTGSNVGTSDVFKLQTSQSSPYYEVTDSSSNALSFSTPTILGRNGHAFSTLLSRFSVRLNEMEKNIGVRMTSNAMVSLPLKYQENSGKLWQVSSISGNNFKLQNLTPTDQRTAIAAYAFNSDKNLYDVYFVFFDSAGTTIGSMLRGISSDMQTISLENFDTFAPIYY</sequence>
<keyword evidence="1" id="KW-0472">Membrane</keyword>
<protein>
    <submittedName>
        <fullName evidence="2">Uncharacterized protein</fullName>
    </submittedName>
</protein>
<dbReference type="GeneID" id="68120928"/>
<reference evidence="2 3" key="1">
    <citation type="journal article" date="2019" name="Sci. Rep.">
        <title>Nanopore sequencing improves the draft genome of the human pathogenic amoeba Naegleria fowleri.</title>
        <authorList>
            <person name="Liechti N."/>
            <person name="Schurch N."/>
            <person name="Bruggmann R."/>
            <person name="Wittwer M."/>
        </authorList>
    </citation>
    <scope>NUCLEOTIDE SEQUENCE [LARGE SCALE GENOMIC DNA]</scope>
    <source>
        <strain evidence="2 3">ATCC 30894</strain>
    </source>
</reference>
<comment type="caution">
    <text evidence="2">The sequence shown here is derived from an EMBL/GenBank/DDBJ whole genome shotgun (WGS) entry which is preliminary data.</text>
</comment>
<dbReference type="Proteomes" id="UP000444721">
    <property type="component" value="Unassembled WGS sequence"/>
</dbReference>
<evidence type="ECO:0000256" key="1">
    <source>
        <dbReference type="SAM" id="Phobius"/>
    </source>
</evidence>
<gene>
    <name evidence="2" type="ORF">FDP41_013713</name>
</gene>
<dbReference type="OrthoDB" id="10404308at2759"/>
<dbReference type="VEuPathDB" id="AmoebaDB:FDP41_013713"/>
<evidence type="ECO:0000313" key="2">
    <source>
        <dbReference type="EMBL" id="KAF0980499.1"/>
    </source>
</evidence>
<dbReference type="VEuPathDB" id="AmoebaDB:NF0044010"/>
<dbReference type="VEuPathDB" id="AmoebaDB:NF0044020"/>
<evidence type="ECO:0000313" key="3">
    <source>
        <dbReference type="Proteomes" id="UP000444721"/>
    </source>
</evidence>
<accession>A0A6A5C592</accession>
<dbReference type="EMBL" id="VFQX01000019">
    <property type="protein sequence ID" value="KAF0980499.1"/>
    <property type="molecule type" value="Genomic_DNA"/>
</dbReference>
<feature type="transmembrane region" description="Helical" evidence="1">
    <location>
        <begin position="27"/>
        <end position="45"/>
    </location>
</feature>
<keyword evidence="1" id="KW-0812">Transmembrane</keyword>
<organism evidence="2 3">
    <name type="scientific">Naegleria fowleri</name>
    <name type="common">Brain eating amoeba</name>
    <dbReference type="NCBI Taxonomy" id="5763"/>
    <lineage>
        <taxon>Eukaryota</taxon>
        <taxon>Discoba</taxon>
        <taxon>Heterolobosea</taxon>
        <taxon>Tetramitia</taxon>
        <taxon>Eutetramitia</taxon>
        <taxon>Vahlkampfiidae</taxon>
        <taxon>Naegleria</taxon>
    </lineage>
</organism>
<dbReference type="RefSeq" id="XP_044565212.1">
    <property type="nucleotide sequence ID" value="XM_044704374.1"/>
</dbReference>
<name>A0A6A5C592_NAEFO</name>
<keyword evidence="3" id="KW-1185">Reference proteome</keyword>
<dbReference type="AlphaFoldDB" id="A0A6A5C592"/>
<proteinExistence type="predicted"/>